<dbReference type="Gene3D" id="3.30.420.10">
    <property type="entry name" value="Ribonuclease H-like superfamily/Ribonuclease H"/>
    <property type="match status" value="2"/>
</dbReference>
<dbReference type="EMBL" id="JAANHZ010000867">
    <property type="protein sequence ID" value="KAG5306009.1"/>
    <property type="molecule type" value="Genomic_DNA"/>
</dbReference>
<dbReference type="Proteomes" id="UP000667349">
    <property type="component" value="Unassembled WGS sequence"/>
</dbReference>
<proteinExistence type="predicted"/>
<sequence length="270" mass="32068">MKKNEFRAVIKHLRMKGLTLKEIKAELDNIHSTSEPAFETVYNWVNEFKRSRTSTCDAPYLGRPIEAATSEIIDKVHDIVLTDRRVKVRELVEVCIVISHGTVISILHEQLGMKKLSARWMPRLLTVDHKRDRVTISKQCLEIFQRNPDEFLRRFITVDETWIYAALLDRFNNILKKKRPHLAKKKVLFHQDNVRVYTCPALMAKFNEFRYELLPFTTREQLIAETETYFEGMNKSYYSDGLKKLKNCWIKCIELKGDYVEKKMYFTMFF</sequence>
<evidence type="ECO:0000313" key="2">
    <source>
        <dbReference type="Proteomes" id="UP000667349"/>
    </source>
</evidence>
<dbReference type="InterPro" id="IPR052709">
    <property type="entry name" value="Transposase-MT_Hybrid"/>
</dbReference>
<keyword evidence="1" id="KW-0808">Transferase</keyword>
<dbReference type="AlphaFoldDB" id="A0A836YGE1"/>
<protein>
    <submittedName>
        <fullName evidence="1">SETMR methyltransferase</fullName>
    </submittedName>
</protein>
<dbReference type="GO" id="GO:0032259">
    <property type="term" value="P:methylation"/>
    <property type="evidence" value="ECO:0007669"/>
    <property type="project" value="UniProtKB-KW"/>
</dbReference>
<comment type="caution">
    <text evidence="1">The sequence shown here is derived from an EMBL/GenBank/DDBJ whole genome shotgun (WGS) entry which is preliminary data.</text>
</comment>
<keyword evidence="2" id="KW-1185">Reference proteome</keyword>
<feature type="non-terminal residue" evidence="1">
    <location>
        <position position="1"/>
    </location>
</feature>
<dbReference type="GO" id="GO:0008168">
    <property type="term" value="F:methyltransferase activity"/>
    <property type="evidence" value="ECO:0007669"/>
    <property type="project" value="UniProtKB-KW"/>
</dbReference>
<feature type="non-terminal residue" evidence="1">
    <location>
        <position position="270"/>
    </location>
</feature>
<dbReference type="PANTHER" id="PTHR46060:SF1">
    <property type="entry name" value="MARINER MOS1 TRANSPOSASE-LIKE PROTEIN"/>
    <property type="match status" value="1"/>
</dbReference>
<name>A0A836YGE1_9HYME</name>
<accession>A0A836YGE1</accession>
<reference evidence="1" key="1">
    <citation type="submission" date="2020-02" db="EMBL/GenBank/DDBJ databases">
        <title>Relaxed selection underlies rapid genomic changes in the transitions from sociality to social parasitism in ants.</title>
        <authorList>
            <person name="Bi X."/>
        </authorList>
    </citation>
    <scope>NUCLEOTIDE SEQUENCE</scope>
    <source>
        <strain evidence="1">BGI-DK2013a</strain>
        <tissue evidence="1">Whole body</tissue>
    </source>
</reference>
<dbReference type="InterPro" id="IPR036397">
    <property type="entry name" value="RNaseH_sf"/>
</dbReference>
<evidence type="ECO:0000313" key="1">
    <source>
        <dbReference type="EMBL" id="KAG5306009.1"/>
    </source>
</evidence>
<gene>
    <name evidence="1" type="primary">Setmar_198</name>
    <name evidence="1" type="ORF">G6Z75_0003758</name>
</gene>
<dbReference type="GO" id="GO:0003676">
    <property type="term" value="F:nucleic acid binding"/>
    <property type="evidence" value="ECO:0007669"/>
    <property type="project" value="InterPro"/>
</dbReference>
<dbReference type="PANTHER" id="PTHR46060">
    <property type="entry name" value="MARINER MOS1 TRANSPOSASE-LIKE PROTEIN"/>
    <property type="match status" value="1"/>
</dbReference>
<organism evidence="1 2">
    <name type="scientific">Acromyrmex insinuator</name>
    <dbReference type="NCBI Taxonomy" id="230686"/>
    <lineage>
        <taxon>Eukaryota</taxon>
        <taxon>Metazoa</taxon>
        <taxon>Ecdysozoa</taxon>
        <taxon>Arthropoda</taxon>
        <taxon>Hexapoda</taxon>
        <taxon>Insecta</taxon>
        <taxon>Pterygota</taxon>
        <taxon>Neoptera</taxon>
        <taxon>Endopterygota</taxon>
        <taxon>Hymenoptera</taxon>
        <taxon>Apocrita</taxon>
        <taxon>Aculeata</taxon>
        <taxon>Formicoidea</taxon>
        <taxon>Formicidae</taxon>
        <taxon>Myrmicinae</taxon>
        <taxon>Acromyrmex</taxon>
    </lineage>
</organism>
<keyword evidence="1" id="KW-0489">Methyltransferase</keyword>